<evidence type="ECO:0000313" key="2">
    <source>
        <dbReference type="Proteomes" id="UP001152484"/>
    </source>
</evidence>
<name>A0A9P1A1Q1_CUSEU</name>
<comment type="caution">
    <text evidence="1">The sequence shown here is derived from an EMBL/GenBank/DDBJ whole genome shotgun (WGS) entry which is preliminary data.</text>
</comment>
<organism evidence="1 2">
    <name type="scientific">Cuscuta europaea</name>
    <name type="common">European dodder</name>
    <dbReference type="NCBI Taxonomy" id="41803"/>
    <lineage>
        <taxon>Eukaryota</taxon>
        <taxon>Viridiplantae</taxon>
        <taxon>Streptophyta</taxon>
        <taxon>Embryophyta</taxon>
        <taxon>Tracheophyta</taxon>
        <taxon>Spermatophyta</taxon>
        <taxon>Magnoliopsida</taxon>
        <taxon>eudicotyledons</taxon>
        <taxon>Gunneridae</taxon>
        <taxon>Pentapetalae</taxon>
        <taxon>asterids</taxon>
        <taxon>lamiids</taxon>
        <taxon>Solanales</taxon>
        <taxon>Convolvulaceae</taxon>
        <taxon>Cuscuteae</taxon>
        <taxon>Cuscuta</taxon>
        <taxon>Cuscuta subgen. Cuscuta</taxon>
    </lineage>
</organism>
<reference evidence="1" key="1">
    <citation type="submission" date="2022-07" db="EMBL/GenBank/DDBJ databases">
        <authorList>
            <person name="Macas J."/>
            <person name="Novak P."/>
            <person name="Neumann P."/>
        </authorList>
    </citation>
    <scope>NUCLEOTIDE SEQUENCE</scope>
</reference>
<gene>
    <name evidence="1" type="ORF">CEURO_LOCUS22050</name>
</gene>
<accession>A0A9P1A1Q1</accession>
<dbReference type="Proteomes" id="UP001152484">
    <property type="component" value="Unassembled WGS sequence"/>
</dbReference>
<dbReference type="EMBL" id="CAMAPE010000077">
    <property type="protein sequence ID" value="CAH9118706.1"/>
    <property type="molecule type" value="Genomic_DNA"/>
</dbReference>
<dbReference type="OrthoDB" id="1315546at2759"/>
<evidence type="ECO:0000313" key="1">
    <source>
        <dbReference type="EMBL" id="CAH9118706.1"/>
    </source>
</evidence>
<proteinExistence type="predicted"/>
<keyword evidence="2" id="KW-1185">Reference proteome</keyword>
<protein>
    <submittedName>
        <fullName evidence="1">Uncharacterized protein</fullName>
    </submittedName>
</protein>
<sequence>MIKTVLQTPFLETMSLLPKEAPRLDEPVGKGSHPLDQGGSHTCVNPFFGEVEGVGEGSPPLDQTVSHTYFNPLFGEDEVTMYTLLLIMSVCTDASVYIICEYRK</sequence>
<dbReference type="AlphaFoldDB" id="A0A9P1A1Q1"/>